<sequence>MTHAPIGARRRRFVLETPLDQPDGFGGSLRRYVAGAVLWGSLERAEADARRSNGREDSVIVYRVGLRWRPGISSEMRLAAGPRRFAIRSAADPDGCRRDLVCEVEELSGETA</sequence>
<organism evidence="1 2">
    <name type="scientific">Methylobacterium brachythecii</name>
    <dbReference type="NCBI Taxonomy" id="1176177"/>
    <lineage>
        <taxon>Bacteria</taxon>
        <taxon>Pseudomonadati</taxon>
        <taxon>Pseudomonadota</taxon>
        <taxon>Alphaproteobacteria</taxon>
        <taxon>Hyphomicrobiales</taxon>
        <taxon>Methylobacteriaceae</taxon>
        <taxon>Methylobacterium</taxon>
    </lineage>
</organism>
<dbReference type="RefSeq" id="WP_183501548.1">
    <property type="nucleotide sequence ID" value="NZ_BSPG01000046.1"/>
</dbReference>
<dbReference type="Gene3D" id="2.40.10.270">
    <property type="entry name" value="Bacteriophage SPP1 head-tail adaptor protein"/>
    <property type="match status" value="1"/>
</dbReference>
<accession>A0A7W6AGE2</accession>
<gene>
    <name evidence="1" type="ORF">GGR33_000229</name>
</gene>
<comment type="caution">
    <text evidence="1">The sequence shown here is derived from an EMBL/GenBank/DDBJ whole genome shotgun (WGS) entry which is preliminary data.</text>
</comment>
<dbReference type="EMBL" id="JACIDN010000001">
    <property type="protein sequence ID" value="MBB3900749.1"/>
    <property type="molecule type" value="Genomic_DNA"/>
</dbReference>
<dbReference type="InterPro" id="IPR038666">
    <property type="entry name" value="SSP1_head-tail_sf"/>
</dbReference>
<evidence type="ECO:0000313" key="2">
    <source>
        <dbReference type="Proteomes" id="UP000517759"/>
    </source>
</evidence>
<dbReference type="InterPro" id="IPR008767">
    <property type="entry name" value="Phage_SPP1_head-tail_adaptor"/>
</dbReference>
<reference evidence="1 2" key="1">
    <citation type="submission" date="2020-08" db="EMBL/GenBank/DDBJ databases">
        <title>Genomic Encyclopedia of Type Strains, Phase IV (KMG-IV): sequencing the most valuable type-strain genomes for metagenomic binning, comparative biology and taxonomic classification.</title>
        <authorList>
            <person name="Goeker M."/>
        </authorList>
    </citation>
    <scope>NUCLEOTIDE SEQUENCE [LARGE SCALE GENOMIC DNA]</scope>
    <source>
        <strain evidence="1 2">DSM 24105</strain>
    </source>
</reference>
<name>A0A7W6AGE2_9HYPH</name>
<dbReference type="Proteomes" id="UP000517759">
    <property type="component" value="Unassembled WGS sequence"/>
</dbReference>
<proteinExistence type="predicted"/>
<protein>
    <submittedName>
        <fullName evidence="1">Head-tail adaptor</fullName>
    </submittedName>
</protein>
<dbReference type="AlphaFoldDB" id="A0A7W6AGE2"/>
<evidence type="ECO:0000313" key="1">
    <source>
        <dbReference type="EMBL" id="MBB3900749.1"/>
    </source>
</evidence>
<dbReference type="Pfam" id="PF05521">
    <property type="entry name" value="Phage_HCP"/>
    <property type="match status" value="1"/>
</dbReference>